<dbReference type="GO" id="GO:0016491">
    <property type="term" value="F:oxidoreductase activity"/>
    <property type="evidence" value="ECO:0007669"/>
    <property type="project" value="InterPro"/>
</dbReference>
<dbReference type="InterPro" id="IPR011707">
    <property type="entry name" value="Cu-oxidase-like_N"/>
</dbReference>
<dbReference type="AlphaFoldDB" id="A0A6I3NDH9"/>
<feature type="domain" description="Plastocyanin-like" evidence="4">
    <location>
        <begin position="70"/>
        <end position="199"/>
    </location>
</feature>
<sequence>MNENHIDKRSTNLKCKPPYIDPSNPDSIPKYIDRLPIPKKAAREICTETYDAYRITMKEAFHTFHSYFPKTKVWGYNGKYPGPTIEAFKDRITYIRWENKLPEKHILPYDYMLHGTIDTPEVKTVVHVHGAHVEPESDGHPEAWFTQDYALRGPHFTKRVYQYTNHQPSTMLWYHDHAMGSTRLNVYAGLAGLYLIRDELEERLNLPKGAFEIPIIIQDKSFNPDGSLLYPEPLINPDPPAPITGFLGNTIVVNGKIWPCLEVEPRKYRLRFLNASNERNYDLSFSNDASFYQIGTDGGFIKETNEIKSFKIFSAERIDTIVDFSDYKGKTIILKNNGDDVDSNTAVIMQFKVSSKRSKPDTSEIPTRLNPYDHLTVTDAVTTRTLRLGAKTDSNGNLMLDPDGRLILVLNNRMWHEPTTEIVKSDTIEVWNIINPTPVTHPIHIHLVQFQILSRTSIETGEELPIHSYEQGFKDTVEVPSGTITSVAMHFTGFTGEYVWHCHLLEHEDHDMMRPLRVIEGSLPSRENPIV</sequence>
<dbReference type="InterPro" id="IPR045087">
    <property type="entry name" value="Cu-oxidase_fam"/>
</dbReference>
<comment type="similarity">
    <text evidence="1">Belongs to the multicopper oxidase family.</text>
</comment>
<dbReference type="PANTHER" id="PTHR48267:SF1">
    <property type="entry name" value="BILIRUBIN OXIDASE"/>
    <property type="match status" value="1"/>
</dbReference>
<dbReference type="Pfam" id="PF00394">
    <property type="entry name" value="Cu-oxidase"/>
    <property type="match status" value="1"/>
</dbReference>
<dbReference type="InterPro" id="IPR011706">
    <property type="entry name" value="Cu-oxidase_C"/>
</dbReference>
<protein>
    <submittedName>
        <fullName evidence="5">Multicopper oxidase domain-containing protein</fullName>
    </submittedName>
</protein>
<proteinExistence type="inferred from homology"/>
<name>A0A6I3NDH9_9FIRM</name>
<dbReference type="InterPro" id="IPR001117">
    <property type="entry name" value="Cu-oxidase_2nd"/>
</dbReference>
<dbReference type="PANTHER" id="PTHR48267">
    <property type="entry name" value="CUPREDOXIN SUPERFAMILY PROTEIN"/>
    <property type="match status" value="1"/>
</dbReference>
<dbReference type="CDD" id="cd13868">
    <property type="entry name" value="CuRO_2_CotA_like"/>
    <property type="match status" value="1"/>
</dbReference>
<gene>
    <name evidence="5" type="ORF">GMA64_07295</name>
</gene>
<organism evidence="5">
    <name type="scientific">Turicibacter sanguinis</name>
    <dbReference type="NCBI Taxonomy" id="154288"/>
    <lineage>
        <taxon>Bacteria</taxon>
        <taxon>Bacillati</taxon>
        <taxon>Bacillota</taxon>
        <taxon>Erysipelotrichia</taxon>
        <taxon>Erysipelotrichales</taxon>
        <taxon>Turicibacteraceae</taxon>
        <taxon>Turicibacter</taxon>
    </lineage>
</organism>
<evidence type="ECO:0000259" key="4">
    <source>
        <dbReference type="Pfam" id="PF07732"/>
    </source>
</evidence>
<dbReference type="CDD" id="cd13844">
    <property type="entry name" value="CuRO_1_BOD_CotA_like"/>
    <property type="match status" value="1"/>
</dbReference>
<dbReference type="Pfam" id="PF07731">
    <property type="entry name" value="Cu-oxidase_2"/>
    <property type="match status" value="1"/>
</dbReference>
<dbReference type="Gene3D" id="2.60.40.420">
    <property type="entry name" value="Cupredoxins - blue copper proteins"/>
    <property type="match status" value="3"/>
</dbReference>
<comment type="caution">
    <text evidence="5">The sequence shown here is derived from an EMBL/GenBank/DDBJ whole genome shotgun (WGS) entry which is preliminary data.</text>
</comment>
<evidence type="ECO:0000259" key="3">
    <source>
        <dbReference type="Pfam" id="PF07731"/>
    </source>
</evidence>
<evidence type="ECO:0000313" key="5">
    <source>
        <dbReference type="EMBL" id="MTL94329.1"/>
    </source>
</evidence>
<evidence type="ECO:0000256" key="1">
    <source>
        <dbReference type="ARBA" id="ARBA00010609"/>
    </source>
</evidence>
<feature type="domain" description="Plastocyanin-like" evidence="3">
    <location>
        <begin position="408"/>
        <end position="519"/>
    </location>
</feature>
<dbReference type="Pfam" id="PF07732">
    <property type="entry name" value="Cu-oxidase_3"/>
    <property type="match status" value="1"/>
</dbReference>
<feature type="domain" description="Plastocyanin-like" evidence="2">
    <location>
        <begin position="260"/>
        <end position="329"/>
    </location>
</feature>
<dbReference type="SUPFAM" id="SSF49503">
    <property type="entry name" value="Cupredoxins"/>
    <property type="match status" value="3"/>
</dbReference>
<dbReference type="GO" id="GO:0005507">
    <property type="term" value="F:copper ion binding"/>
    <property type="evidence" value="ECO:0007669"/>
    <property type="project" value="InterPro"/>
</dbReference>
<dbReference type="EMBL" id="WMQV01000013">
    <property type="protein sequence ID" value="MTL94329.1"/>
    <property type="molecule type" value="Genomic_DNA"/>
</dbReference>
<accession>A0A6I3NDH9</accession>
<dbReference type="InterPro" id="IPR008972">
    <property type="entry name" value="Cupredoxin"/>
</dbReference>
<reference evidence="5" key="1">
    <citation type="journal article" date="2019" name="Nat. Med.">
        <title>A library of human gut bacterial isolates paired with longitudinal multiomics data enables mechanistic microbiome research.</title>
        <authorList>
            <person name="Poyet M."/>
            <person name="Groussin M."/>
            <person name="Gibbons S.M."/>
            <person name="Avila-Pacheco J."/>
            <person name="Jiang X."/>
            <person name="Kearney S.M."/>
            <person name="Perrotta A.R."/>
            <person name="Berdy B."/>
            <person name="Zhao S."/>
            <person name="Lieberman T.D."/>
            <person name="Swanson P.K."/>
            <person name="Smith M."/>
            <person name="Roesemann S."/>
            <person name="Alexander J.E."/>
            <person name="Rich S.A."/>
            <person name="Livny J."/>
            <person name="Vlamakis H."/>
            <person name="Clish C."/>
            <person name="Bullock K."/>
            <person name="Deik A."/>
            <person name="Scott J."/>
            <person name="Pierce K.A."/>
            <person name="Xavier R.J."/>
            <person name="Alm E.J."/>
        </authorList>
    </citation>
    <scope>NUCLEOTIDE SEQUENCE</scope>
    <source>
        <strain evidence="5">BIOML-A179</strain>
    </source>
</reference>
<evidence type="ECO:0000259" key="2">
    <source>
        <dbReference type="Pfam" id="PF00394"/>
    </source>
</evidence>
<dbReference type="RefSeq" id="WP_129821369.1">
    <property type="nucleotide sequence ID" value="NZ_RCYV01000005.1"/>
</dbReference>